<reference evidence="1 2" key="1">
    <citation type="submission" date="2016-09" db="EMBL/GenBank/DDBJ databases">
        <title>Couchioplanes caeruleus draft genome sequence.</title>
        <authorList>
            <person name="Sheehan J."/>
            <person name="Caffrey P."/>
        </authorList>
    </citation>
    <scope>NUCLEOTIDE SEQUENCE [LARGE SCALE GENOMIC DNA]</scope>
    <source>
        <strain evidence="1 2">DSM 43634</strain>
    </source>
</reference>
<name>A0A1K0FMX6_9ACTN</name>
<gene>
    <name evidence="1" type="ORF">BG844_11020</name>
</gene>
<dbReference type="RefSeq" id="WP_071805050.1">
    <property type="nucleotide sequence ID" value="NZ_MEIA01000109.1"/>
</dbReference>
<dbReference type="AlphaFoldDB" id="A0A1K0FMX6"/>
<dbReference type="EMBL" id="MEIA01000109">
    <property type="protein sequence ID" value="OJF14181.1"/>
    <property type="molecule type" value="Genomic_DNA"/>
</dbReference>
<organism evidence="1 2">
    <name type="scientific">Couchioplanes caeruleus subsp. caeruleus</name>
    <dbReference type="NCBI Taxonomy" id="56427"/>
    <lineage>
        <taxon>Bacteria</taxon>
        <taxon>Bacillati</taxon>
        <taxon>Actinomycetota</taxon>
        <taxon>Actinomycetes</taxon>
        <taxon>Micromonosporales</taxon>
        <taxon>Micromonosporaceae</taxon>
        <taxon>Couchioplanes</taxon>
    </lineage>
</organism>
<protein>
    <submittedName>
        <fullName evidence="1">Uncharacterized protein</fullName>
    </submittedName>
</protein>
<evidence type="ECO:0000313" key="1">
    <source>
        <dbReference type="EMBL" id="OJF14181.1"/>
    </source>
</evidence>
<evidence type="ECO:0000313" key="2">
    <source>
        <dbReference type="Proteomes" id="UP000182486"/>
    </source>
</evidence>
<comment type="caution">
    <text evidence="1">The sequence shown here is derived from an EMBL/GenBank/DDBJ whole genome shotgun (WGS) entry which is preliminary data.</text>
</comment>
<keyword evidence="2" id="KW-1185">Reference proteome</keyword>
<sequence>MVRDEVADAVAQGADVDPPTAVLCAVQGHASAVRAAWKRQPDPQLADTFVRAFARIIDKAGPDRPQVATRLLDCAAALDARFDSRGSDGDPGDLREALRLTEQGLAASGGDRAVVQRAHKLRGPMLIALDEIDPAAGAL</sequence>
<accession>A0A1K0FMX6</accession>
<proteinExistence type="predicted"/>
<dbReference type="Proteomes" id="UP000182486">
    <property type="component" value="Unassembled WGS sequence"/>
</dbReference>